<reference evidence="3 4" key="2">
    <citation type="submission" date="2018-12" db="EMBL/GenBank/DDBJ databases">
        <title>Rhizobacter gummiphilus sp. nov., a rubber-degrading bacterium isolated from the soil of a botanical garden in Japan.</title>
        <authorList>
            <person name="Shunsuke S.S."/>
        </authorList>
    </citation>
    <scope>NUCLEOTIDE SEQUENCE [LARGE SCALE GENOMIC DNA]</scope>
    <source>
        <strain evidence="3 4">S-16</strain>
    </source>
</reference>
<organism evidence="3 4">
    <name type="scientific">Piscinibacter terrae</name>
    <dbReference type="NCBI Taxonomy" id="2496871"/>
    <lineage>
        <taxon>Bacteria</taxon>
        <taxon>Pseudomonadati</taxon>
        <taxon>Pseudomonadota</taxon>
        <taxon>Betaproteobacteria</taxon>
        <taxon>Burkholderiales</taxon>
        <taxon>Sphaerotilaceae</taxon>
        <taxon>Piscinibacter</taxon>
    </lineage>
</organism>
<comment type="caution">
    <text evidence="3">The sequence shown here is derived from an EMBL/GenBank/DDBJ whole genome shotgun (WGS) entry which is preliminary data.</text>
</comment>
<feature type="compositionally biased region" description="Acidic residues" evidence="2">
    <location>
        <begin position="142"/>
        <end position="153"/>
    </location>
</feature>
<name>A0A3N7HKV5_9BURK</name>
<sequence length="171" mass="19379">MAADPQTRSLRVLAGIRRRRAKALEAALAQQRSEMERVAAEAQAARDELERKVEEHRLALQERSDLLDRPFTPDHVKSADFAIETQLAAKGEADKVVKRCDSTQQWQAQQVEAAQAAWRRNNERIERFDARIAELIRKKDQAEEESADEESEEMASARIGRSRSARGRGDG</sequence>
<accession>A0A3N7HKV5</accession>
<dbReference type="EMBL" id="QUSW01000006">
    <property type="protein sequence ID" value="RQP22738.1"/>
    <property type="molecule type" value="Genomic_DNA"/>
</dbReference>
<evidence type="ECO:0000256" key="1">
    <source>
        <dbReference type="SAM" id="Coils"/>
    </source>
</evidence>
<proteinExistence type="predicted"/>
<keyword evidence="1" id="KW-0175">Coiled coil</keyword>
<evidence type="ECO:0000256" key="2">
    <source>
        <dbReference type="SAM" id="MobiDB-lite"/>
    </source>
</evidence>
<dbReference type="RefSeq" id="WP_124542307.1">
    <property type="nucleotide sequence ID" value="NZ_QUSW01000006.1"/>
</dbReference>
<evidence type="ECO:0000313" key="3">
    <source>
        <dbReference type="EMBL" id="RQP22738.1"/>
    </source>
</evidence>
<evidence type="ECO:0008006" key="5">
    <source>
        <dbReference type="Google" id="ProtNLM"/>
    </source>
</evidence>
<feature type="region of interest" description="Disordered" evidence="2">
    <location>
        <begin position="138"/>
        <end position="171"/>
    </location>
</feature>
<evidence type="ECO:0000313" key="4">
    <source>
        <dbReference type="Proteomes" id="UP000267464"/>
    </source>
</evidence>
<dbReference type="AlphaFoldDB" id="A0A3N7HKV5"/>
<feature type="coiled-coil region" evidence="1">
    <location>
        <begin position="21"/>
        <end position="66"/>
    </location>
</feature>
<feature type="compositionally biased region" description="Basic residues" evidence="2">
    <location>
        <begin position="160"/>
        <end position="171"/>
    </location>
</feature>
<protein>
    <recommendedName>
        <fullName evidence="5">Type III secretion protein</fullName>
    </recommendedName>
</protein>
<dbReference type="Proteomes" id="UP000267464">
    <property type="component" value="Unassembled WGS sequence"/>
</dbReference>
<keyword evidence="4" id="KW-1185">Reference proteome</keyword>
<reference evidence="3 4" key="1">
    <citation type="submission" date="2018-08" db="EMBL/GenBank/DDBJ databases">
        <authorList>
            <person name="Khan S.A."/>
            <person name="Jeon C.O."/>
            <person name="Chun B.H."/>
            <person name="Jeong S.E."/>
        </authorList>
    </citation>
    <scope>NUCLEOTIDE SEQUENCE [LARGE SCALE GENOMIC DNA]</scope>
    <source>
        <strain evidence="3 4">S-16</strain>
    </source>
</reference>
<gene>
    <name evidence="3" type="ORF">DZC73_20790</name>
</gene>
<dbReference type="OrthoDB" id="9156429at2"/>